<dbReference type="GO" id="GO:0016787">
    <property type="term" value="F:hydrolase activity"/>
    <property type="evidence" value="ECO:0007669"/>
    <property type="project" value="UniProtKB-KW"/>
</dbReference>
<dbReference type="NCBIfam" id="NF006269">
    <property type="entry name" value="PRK08418.1"/>
    <property type="match status" value="1"/>
</dbReference>
<accession>A0ABT8T8D8</accession>
<dbReference type="Gene3D" id="3.20.20.140">
    <property type="entry name" value="Metal-dependent hydrolases"/>
    <property type="match status" value="1"/>
</dbReference>
<feature type="domain" description="Amidohydrolase-related" evidence="2">
    <location>
        <begin position="55"/>
        <end position="396"/>
    </location>
</feature>
<evidence type="ECO:0000313" key="3">
    <source>
        <dbReference type="EMBL" id="MDO2409833.1"/>
    </source>
</evidence>
<dbReference type="InterPro" id="IPR032466">
    <property type="entry name" value="Metal_Hydrolase"/>
</dbReference>
<dbReference type="Pfam" id="PF01979">
    <property type="entry name" value="Amidohydro_1"/>
    <property type="match status" value="1"/>
</dbReference>
<evidence type="ECO:0000259" key="2">
    <source>
        <dbReference type="Pfam" id="PF01979"/>
    </source>
</evidence>
<evidence type="ECO:0000256" key="1">
    <source>
        <dbReference type="ARBA" id="ARBA00022801"/>
    </source>
</evidence>
<dbReference type="InterPro" id="IPR050287">
    <property type="entry name" value="MTA/SAH_deaminase"/>
</dbReference>
<proteinExistence type="predicted"/>
<keyword evidence="1 3" id="KW-0378">Hydrolase</keyword>
<evidence type="ECO:0000313" key="4">
    <source>
        <dbReference type="Proteomes" id="UP001171111"/>
    </source>
</evidence>
<reference evidence="3 4" key="1">
    <citation type="submission" date="2023-06" db="EMBL/GenBank/DDBJ databases">
        <title>Campylobacter magnum sp. nov., isolated from cecal contents of domestic pigs (Sus scrofa domesticus).</title>
        <authorList>
            <person name="Papic B."/>
            <person name="Gruntar I."/>
        </authorList>
    </citation>
    <scope>NUCLEOTIDE SEQUENCE [LARGE SCALE GENOMIC DNA]</scope>
    <source>
        <strain evidence="4">34484-21</strain>
    </source>
</reference>
<dbReference type="Proteomes" id="UP001171111">
    <property type="component" value="Unassembled WGS sequence"/>
</dbReference>
<dbReference type="Gene3D" id="2.30.40.10">
    <property type="entry name" value="Urease, subunit C, domain 1"/>
    <property type="match status" value="1"/>
</dbReference>
<dbReference type="SUPFAM" id="SSF51556">
    <property type="entry name" value="Metallo-dependent hydrolases"/>
    <property type="match status" value="1"/>
</dbReference>
<dbReference type="InterPro" id="IPR011059">
    <property type="entry name" value="Metal-dep_hydrolase_composite"/>
</dbReference>
<comment type="caution">
    <text evidence="3">The sequence shown here is derived from an EMBL/GenBank/DDBJ whole genome shotgun (WGS) entry which is preliminary data.</text>
</comment>
<dbReference type="PANTHER" id="PTHR43794:SF11">
    <property type="entry name" value="AMIDOHYDROLASE-RELATED DOMAIN-CONTAINING PROTEIN"/>
    <property type="match status" value="1"/>
</dbReference>
<dbReference type="InterPro" id="IPR006680">
    <property type="entry name" value="Amidohydro-rel"/>
</dbReference>
<sequence>MKILKCKYILCCDESFKVLENHAIIFDKKIEKILPNDELKSLGILDSAQVFSAPIALPALFNAHTHLEYSANKAHLDLRGFSNWLKSVFENRISKALNQKILNKEIKKLLKSGVCGIGEYSSFGLEAKILAKSPLRSRFYCEILGTNEAFLEQAWSAFLERFKSASALKNECFCPALAIHSPYSTHPKLAKKALEFAKKESLLVSAHLAESKDEIEYLAGKQNELKETLSLINPAIKPLYSLGEFISMFDSEKTLFIHCVHAKSEFKNLRHIAHCPRSNRFLSSGTLDIKTAAKYANIALGTDGLSSNLSLSIWDEMRAGIMIHKDTHLDTLAHTLLLMATKNAAKALGFDSGEIKAGKNADIACFTLPAGSKKSRLALDLILHTKEAKSLFIDGEKIF</sequence>
<organism evidence="3 4">
    <name type="scientific">Campylobacter magnus</name>
    <dbReference type="NCBI Taxonomy" id="3026462"/>
    <lineage>
        <taxon>Bacteria</taxon>
        <taxon>Pseudomonadati</taxon>
        <taxon>Campylobacterota</taxon>
        <taxon>Epsilonproteobacteria</taxon>
        <taxon>Campylobacterales</taxon>
        <taxon>Campylobacteraceae</taxon>
        <taxon>Campylobacter</taxon>
    </lineage>
</organism>
<name>A0ABT8T8D8_9BACT</name>
<dbReference type="RefSeq" id="WP_302244612.1">
    <property type="nucleotide sequence ID" value="NZ_JAULJQ010000008.1"/>
</dbReference>
<dbReference type="EMBL" id="JAULJQ010000008">
    <property type="protein sequence ID" value="MDO2409833.1"/>
    <property type="molecule type" value="Genomic_DNA"/>
</dbReference>
<keyword evidence="4" id="KW-1185">Reference proteome</keyword>
<gene>
    <name evidence="3" type="ORF">Q2362_06945</name>
</gene>
<protein>
    <submittedName>
        <fullName evidence="3">Aminofutalosine deaminase family hydrolase</fullName>
    </submittedName>
</protein>
<dbReference type="PANTHER" id="PTHR43794">
    <property type="entry name" value="AMINOHYDROLASE SSNA-RELATED"/>
    <property type="match status" value="1"/>
</dbReference>